<evidence type="ECO:0000313" key="1">
    <source>
        <dbReference type="EMBL" id="KAJ8711147.1"/>
    </source>
</evidence>
<dbReference type="CDD" id="cd01647">
    <property type="entry name" value="RT_LTR"/>
    <property type="match status" value="1"/>
</dbReference>
<dbReference type="Gene3D" id="3.30.70.270">
    <property type="match status" value="1"/>
</dbReference>
<dbReference type="PANTHER" id="PTHR37984">
    <property type="entry name" value="PROTEIN CBG26694"/>
    <property type="match status" value="1"/>
</dbReference>
<reference evidence="1" key="1">
    <citation type="submission" date="2023-03" db="EMBL/GenBank/DDBJ databases">
        <title>Chromosome-level genomes of two armyworms, Mythimna separata and Mythimna loreyi, provide insights into the biosynthesis and reception of sex pheromones.</title>
        <authorList>
            <person name="Zhao H."/>
        </authorList>
    </citation>
    <scope>NUCLEOTIDE SEQUENCE</scope>
    <source>
        <strain evidence="1">BeijingLab</strain>
        <tissue evidence="1">Pupa</tissue>
    </source>
</reference>
<dbReference type="InterPro" id="IPR043128">
    <property type="entry name" value="Rev_trsase/Diguanyl_cyclase"/>
</dbReference>
<comment type="caution">
    <text evidence="1">The sequence shown here is derived from an EMBL/GenBank/DDBJ whole genome shotgun (WGS) entry which is preliminary data.</text>
</comment>
<gene>
    <name evidence="1" type="ORF">PYW07_008389</name>
</gene>
<dbReference type="Gene3D" id="3.10.10.10">
    <property type="entry name" value="HIV Type 1 Reverse Transcriptase, subunit A, domain 1"/>
    <property type="match status" value="1"/>
</dbReference>
<proteinExistence type="predicted"/>
<keyword evidence="2" id="KW-1185">Reference proteome</keyword>
<organism evidence="1 2">
    <name type="scientific">Mythimna separata</name>
    <name type="common">Oriental armyworm</name>
    <name type="synonym">Pseudaletia separata</name>
    <dbReference type="NCBI Taxonomy" id="271217"/>
    <lineage>
        <taxon>Eukaryota</taxon>
        <taxon>Metazoa</taxon>
        <taxon>Ecdysozoa</taxon>
        <taxon>Arthropoda</taxon>
        <taxon>Hexapoda</taxon>
        <taxon>Insecta</taxon>
        <taxon>Pterygota</taxon>
        <taxon>Neoptera</taxon>
        <taxon>Endopterygota</taxon>
        <taxon>Lepidoptera</taxon>
        <taxon>Glossata</taxon>
        <taxon>Ditrysia</taxon>
        <taxon>Noctuoidea</taxon>
        <taxon>Noctuidae</taxon>
        <taxon>Noctuinae</taxon>
        <taxon>Hadenini</taxon>
        <taxon>Mythimna</taxon>
    </lineage>
</organism>
<dbReference type="InterPro" id="IPR050951">
    <property type="entry name" value="Retrovirus_Pol_polyprotein"/>
</dbReference>
<sequence>MRMRRNREWGRWPGRRKRTSITYASTITERYKELFDGGLGRYTGGKATLRVRDGAAPVFHRARPLPYALRDRVDAELERMLRDGVIEPVDCSDWASPLVPVNKADGSLRICADYKATVNPVLLVDRYPLPKIDDVIVRLSGAQYFSKIDLSQAYNQIELDDTKKYTVINTHRGLYRYAYNVQSVE</sequence>
<dbReference type="SUPFAM" id="SSF56672">
    <property type="entry name" value="DNA/RNA polymerases"/>
    <property type="match status" value="1"/>
</dbReference>
<evidence type="ECO:0008006" key="3">
    <source>
        <dbReference type="Google" id="ProtNLM"/>
    </source>
</evidence>
<dbReference type="AlphaFoldDB" id="A0AAD7YDC5"/>
<dbReference type="EMBL" id="JARGEI010000022">
    <property type="protein sequence ID" value="KAJ8711147.1"/>
    <property type="molecule type" value="Genomic_DNA"/>
</dbReference>
<accession>A0AAD7YDC5</accession>
<dbReference type="InterPro" id="IPR043502">
    <property type="entry name" value="DNA/RNA_pol_sf"/>
</dbReference>
<dbReference type="Proteomes" id="UP001231518">
    <property type="component" value="Chromosome 21"/>
</dbReference>
<evidence type="ECO:0000313" key="2">
    <source>
        <dbReference type="Proteomes" id="UP001231518"/>
    </source>
</evidence>
<name>A0AAD7YDC5_MYTSE</name>
<protein>
    <recommendedName>
        <fullName evidence="3">Reverse transcriptase domain-containing protein</fullName>
    </recommendedName>
</protein>
<dbReference type="PANTHER" id="PTHR37984:SF5">
    <property type="entry name" value="PROTEIN NYNRIN-LIKE"/>
    <property type="match status" value="1"/>
</dbReference>
<dbReference type="GO" id="GO:0071897">
    <property type="term" value="P:DNA biosynthetic process"/>
    <property type="evidence" value="ECO:0007669"/>
    <property type="project" value="UniProtKB-ARBA"/>
</dbReference>